<dbReference type="Pfam" id="PF12850">
    <property type="entry name" value="Metallophos_2"/>
    <property type="match status" value="1"/>
</dbReference>
<dbReference type="SUPFAM" id="SSF56300">
    <property type="entry name" value="Metallo-dependent phosphatases"/>
    <property type="match status" value="1"/>
</dbReference>
<evidence type="ECO:0000313" key="6">
    <source>
        <dbReference type="Proteomes" id="UP001165082"/>
    </source>
</evidence>
<evidence type="ECO:0000259" key="4">
    <source>
        <dbReference type="Pfam" id="PF12850"/>
    </source>
</evidence>
<dbReference type="InterPro" id="IPR024654">
    <property type="entry name" value="Calcineurin-like_PHP_lpxH"/>
</dbReference>
<feature type="domain" description="Calcineurin-like phosphoesterase" evidence="4">
    <location>
        <begin position="7"/>
        <end position="100"/>
    </location>
</feature>
<accession>A0A9W7L4U5</accession>
<keyword evidence="6" id="KW-1185">Reference proteome</keyword>
<dbReference type="PANTHER" id="PTHR11124">
    <property type="entry name" value="VACUOLAR SORTING PROTEIN VPS29"/>
    <property type="match status" value="1"/>
</dbReference>
<proteinExistence type="inferred from homology"/>
<comment type="similarity">
    <text evidence="1 3">Belongs to the VPS29 family.</text>
</comment>
<evidence type="ECO:0000256" key="2">
    <source>
        <dbReference type="ARBA" id="ARBA00017767"/>
    </source>
</evidence>
<dbReference type="InterPro" id="IPR000979">
    <property type="entry name" value="Phosphodiesterase_MJ0936/Vps29"/>
</dbReference>
<dbReference type="OrthoDB" id="10258130at2759"/>
<dbReference type="Gene3D" id="3.60.21.10">
    <property type="match status" value="1"/>
</dbReference>
<name>A0A9W7L4U5_9STRA</name>
<evidence type="ECO:0000256" key="1">
    <source>
        <dbReference type="ARBA" id="ARBA00005945"/>
    </source>
</evidence>
<evidence type="ECO:0000256" key="3">
    <source>
        <dbReference type="RuleBase" id="RU362040"/>
    </source>
</evidence>
<gene>
    <name evidence="5" type="ORF">TrRE_jg8778</name>
</gene>
<evidence type="ECO:0000313" key="5">
    <source>
        <dbReference type="EMBL" id="GMI29840.1"/>
    </source>
</evidence>
<dbReference type="InterPro" id="IPR029052">
    <property type="entry name" value="Metallo-depent_PP-like"/>
</dbReference>
<dbReference type="NCBIfam" id="TIGR00040">
    <property type="entry name" value="yfcE"/>
    <property type="match status" value="1"/>
</dbReference>
<comment type="caution">
    <text evidence="5">The sequence shown here is derived from an EMBL/GenBank/DDBJ whole genome shotgun (WGS) entry which is preliminary data.</text>
</comment>
<dbReference type="Proteomes" id="UP001165082">
    <property type="component" value="Unassembled WGS sequence"/>
</dbReference>
<reference evidence="5" key="1">
    <citation type="submission" date="2022-07" db="EMBL/GenBank/DDBJ databases">
        <title>Genome analysis of Parmales, a sister group of diatoms, reveals the evolutionary specialization of diatoms from phago-mixotrophs to photoautotrophs.</title>
        <authorList>
            <person name="Ban H."/>
            <person name="Sato S."/>
            <person name="Yoshikawa S."/>
            <person name="Kazumasa Y."/>
            <person name="Nakamura Y."/>
            <person name="Ichinomiya M."/>
            <person name="Saitoh K."/>
            <person name="Sato N."/>
            <person name="Blanc-Mathieu R."/>
            <person name="Endo H."/>
            <person name="Kuwata A."/>
            <person name="Ogata H."/>
        </authorList>
    </citation>
    <scope>NUCLEOTIDE SEQUENCE</scope>
</reference>
<dbReference type="EMBL" id="BRXZ01008703">
    <property type="protein sequence ID" value="GMI29840.1"/>
    <property type="molecule type" value="Genomic_DNA"/>
</dbReference>
<dbReference type="AlphaFoldDB" id="A0A9W7L4U5"/>
<protein>
    <recommendedName>
        <fullName evidence="2 3">Vacuolar protein sorting-associated protein 29</fullName>
    </recommendedName>
</protein>
<sequence length="145" mass="15464">MDMLLNLAPNVHCSRGDMDDATLSLPDSKVVQIGGFKVGIIHGHQVVPWGSTSSLSIKARSLDCDILISGHTHAAGIVEDGGVWYINPGSITGAYSPTAQTPEQAAPSFVLLAVQGGKVVCYQYKYNEGKDAVEVSKTEFEKKTE</sequence>
<organism evidence="5 6">
    <name type="scientific">Triparma retinervis</name>
    <dbReference type="NCBI Taxonomy" id="2557542"/>
    <lineage>
        <taxon>Eukaryota</taxon>
        <taxon>Sar</taxon>
        <taxon>Stramenopiles</taxon>
        <taxon>Ochrophyta</taxon>
        <taxon>Bolidophyceae</taxon>
        <taxon>Parmales</taxon>
        <taxon>Triparmaceae</taxon>
        <taxon>Triparma</taxon>
    </lineage>
</organism>